<protein>
    <submittedName>
        <fullName evidence="1">Uncharacterized protein</fullName>
    </submittedName>
</protein>
<gene>
    <name evidence="2" type="ORF">HU727_006515</name>
    <name evidence="1" type="ORF">HU727_06765</name>
</gene>
<evidence type="ECO:0000313" key="2">
    <source>
        <dbReference type="EMBL" id="MBV4485237.1"/>
    </source>
</evidence>
<reference evidence="1 3" key="1">
    <citation type="journal article" date="2020" name="Microorganisms">
        <title>Reliable Identification of Environmental Pseudomonas Isolates Using the rpoD Gene.</title>
        <authorList>
            <consortium name="The Broad Institute Genome Sequencing Platform"/>
            <person name="Girard L."/>
            <person name="Lood C."/>
            <person name="Rokni-Zadeh H."/>
            <person name="van Noort V."/>
            <person name="Lavigne R."/>
            <person name="De Mot R."/>
        </authorList>
    </citation>
    <scope>NUCLEOTIDE SEQUENCE</scope>
    <source>
        <strain evidence="1 3">SWRI153</strain>
    </source>
</reference>
<proteinExistence type="predicted"/>
<accession>A0A923JET7</accession>
<evidence type="ECO:0000313" key="3">
    <source>
        <dbReference type="Proteomes" id="UP000648816"/>
    </source>
</evidence>
<evidence type="ECO:0000313" key="1">
    <source>
        <dbReference type="EMBL" id="MBC3341331.1"/>
    </source>
</evidence>
<reference evidence="1" key="2">
    <citation type="submission" date="2020-07" db="EMBL/GenBank/DDBJ databases">
        <authorList>
            <person name="Lood C."/>
            <person name="Girard L."/>
        </authorList>
    </citation>
    <scope>NUCLEOTIDE SEQUENCE</scope>
    <source>
        <strain evidence="1">SWRI153</strain>
    </source>
</reference>
<dbReference type="RefSeq" id="WP_186530358.1">
    <property type="nucleotide sequence ID" value="NZ_JABWQP020000002.1"/>
</dbReference>
<sequence length="247" mass="28273">MSTYIGWETSISLLLAYEALAMNHQKTLRISPNEEGTDEPHAYFKYKNSFALLILNASIVEGTMRTILSERVKSDLDAAIERGSQQGRIEHDAPTRLLAKFLVDLETSGSWQGLMTSALSYFGEKMDNGVTAEVRDGIDKLFVLRNVLAHGTALIQPKTKMSDDMKNEYPFSWQSKLHGVAMYLDNKFSRGGIFANLAHPDCAKHFMEVTKQYLIEIEKKFDPIPRRAARTFEMIKEYNFGYYNWHR</sequence>
<keyword evidence="3" id="KW-1185">Reference proteome</keyword>
<dbReference type="AlphaFoldDB" id="A0A923JET7"/>
<reference evidence="2" key="3">
    <citation type="submission" date="2021-06" db="EMBL/GenBank/DDBJ databases">
        <title>Updating the genus Pseudomonas: Description of 43 new species and partition of the Pseudomonas putida group.</title>
        <authorList>
            <person name="Girard L."/>
            <person name="Lood C."/>
            <person name="Vandamme P."/>
            <person name="Rokni-Zadeh H."/>
            <person name="Van Noort V."/>
            <person name="Hofte M."/>
            <person name="Lavigne R."/>
            <person name="De Mot R."/>
        </authorList>
    </citation>
    <scope>NUCLEOTIDE SEQUENCE</scope>
    <source>
        <strain evidence="2">SWRI153</strain>
    </source>
</reference>
<name>A0A923JET7_9PSED</name>
<dbReference type="EMBL" id="JABWQP020000002">
    <property type="protein sequence ID" value="MBV4485237.1"/>
    <property type="molecule type" value="Genomic_DNA"/>
</dbReference>
<comment type="caution">
    <text evidence="1">The sequence shown here is derived from an EMBL/GenBank/DDBJ whole genome shotgun (WGS) entry which is preliminary data.</text>
</comment>
<organism evidence="1">
    <name type="scientific">Pseudomonas khorasanensis</name>
    <dbReference type="NCBI Taxonomy" id="2745508"/>
    <lineage>
        <taxon>Bacteria</taxon>
        <taxon>Pseudomonadati</taxon>
        <taxon>Pseudomonadota</taxon>
        <taxon>Gammaproteobacteria</taxon>
        <taxon>Pseudomonadales</taxon>
        <taxon>Pseudomonadaceae</taxon>
        <taxon>Pseudomonas</taxon>
    </lineage>
</organism>
<dbReference type="EMBL" id="JABWQP010000002">
    <property type="protein sequence ID" value="MBC3341331.1"/>
    <property type="molecule type" value="Genomic_DNA"/>
</dbReference>
<dbReference type="Proteomes" id="UP000648816">
    <property type="component" value="Unassembled WGS sequence"/>
</dbReference>